<dbReference type="SUPFAM" id="SSF103473">
    <property type="entry name" value="MFS general substrate transporter"/>
    <property type="match status" value="1"/>
</dbReference>
<feature type="transmembrane region" description="Helical" evidence="5">
    <location>
        <begin position="340"/>
        <end position="362"/>
    </location>
</feature>
<dbReference type="Proteomes" id="UP000559256">
    <property type="component" value="Unassembled WGS sequence"/>
</dbReference>
<name>A0A8H5GT21_9AGAR</name>
<accession>A0A8H5GT21</accession>
<feature type="transmembrane region" description="Helical" evidence="5">
    <location>
        <begin position="448"/>
        <end position="466"/>
    </location>
</feature>
<reference evidence="7 8" key="1">
    <citation type="journal article" date="2020" name="ISME J.">
        <title>Uncovering the hidden diversity of litter-decomposition mechanisms in mushroom-forming fungi.</title>
        <authorList>
            <person name="Floudas D."/>
            <person name="Bentzer J."/>
            <person name="Ahren D."/>
            <person name="Johansson T."/>
            <person name="Persson P."/>
            <person name="Tunlid A."/>
        </authorList>
    </citation>
    <scope>NUCLEOTIDE SEQUENCE [LARGE SCALE GENOMIC DNA]</scope>
    <source>
        <strain evidence="7 8">CBS 291.85</strain>
    </source>
</reference>
<dbReference type="Gene3D" id="1.20.1250.20">
    <property type="entry name" value="MFS general substrate transporter like domains"/>
    <property type="match status" value="1"/>
</dbReference>
<dbReference type="PANTHER" id="PTHR23502">
    <property type="entry name" value="MAJOR FACILITATOR SUPERFAMILY"/>
    <property type="match status" value="1"/>
</dbReference>
<evidence type="ECO:0000256" key="1">
    <source>
        <dbReference type="ARBA" id="ARBA00004141"/>
    </source>
</evidence>
<proteinExistence type="predicted"/>
<dbReference type="PROSITE" id="PS50850">
    <property type="entry name" value="MFS"/>
    <property type="match status" value="1"/>
</dbReference>
<organism evidence="7 8">
    <name type="scientific">Tetrapyrgos nigripes</name>
    <dbReference type="NCBI Taxonomy" id="182062"/>
    <lineage>
        <taxon>Eukaryota</taxon>
        <taxon>Fungi</taxon>
        <taxon>Dikarya</taxon>
        <taxon>Basidiomycota</taxon>
        <taxon>Agaricomycotina</taxon>
        <taxon>Agaricomycetes</taxon>
        <taxon>Agaricomycetidae</taxon>
        <taxon>Agaricales</taxon>
        <taxon>Marasmiineae</taxon>
        <taxon>Marasmiaceae</taxon>
        <taxon>Tetrapyrgos</taxon>
    </lineage>
</organism>
<feature type="domain" description="Major facilitator superfamily (MFS) profile" evidence="6">
    <location>
        <begin position="67"/>
        <end position="539"/>
    </location>
</feature>
<dbReference type="Pfam" id="PF07690">
    <property type="entry name" value="MFS_1"/>
    <property type="match status" value="1"/>
</dbReference>
<comment type="caution">
    <text evidence="7">The sequence shown here is derived from an EMBL/GenBank/DDBJ whole genome shotgun (WGS) entry which is preliminary data.</text>
</comment>
<dbReference type="InterPro" id="IPR011701">
    <property type="entry name" value="MFS"/>
</dbReference>
<dbReference type="OrthoDB" id="6770063at2759"/>
<keyword evidence="2 5" id="KW-0812">Transmembrane</keyword>
<evidence type="ECO:0000256" key="3">
    <source>
        <dbReference type="ARBA" id="ARBA00022989"/>
    </source>
</evidence>
<feature type="transmembrane region" description="Helical" evidence="5">
    <location>
        <begin position="515"/>
        <end position="537"/>
    </location>
</feature>
<keyword evidence="8" id="KW-1185">Reference proteome</keyword>
<dbReference type="PANTHER" id="PTHR23502:SF60">
    <property type="entry name" value="MAJOR FACILITATOR SUPERFAMILY (MFS) PROFILE DOMAIN-CONTAINING PROTEIN-RELATED"/>
    <property type="match status" value="1"/>
</dbReference>
<feature type="transmembrane region" description="Helical" evidence="5">
    <location>
        <begin position="478"/>
        <end position="503"/>
    </location>
</feature>
<dbReference type="GO" id="GO:0022857">
    <property type="term" value="F:transmembrane transporter activity"/>
    <property type="evidence" value="ECO:0007669"/>
    <property type="project" value="InterPro"/>
</dbReference>
<protein>
    <recommendedName>
        <fullName evidence="6">Major facilitator superfamily (MFS) profile domain-containing protein</fullName>
    </recommendedName>
</protein>
<keyword evidence="3 5" id="KW-1133">Transmembrane helix</keyword>
<evidence type="ECO:0000313" key="7">
    <source>
        <dbReference type="EMBL" id="KAF5370375.1"/>
    </source>
</evidence>
<feature type="transmembrane region" description="Helical" evidence="5">
    <location>
        <begin position="212"/>
        <end position="234"/>
    </location>
</feature>
<evidence type="ECO:0000259" key="6">
    <source>
        <dbReference type="PROSITE" id="PS50850"/>
    </source>
</evidence>
<dbReference type="GO" id="GO:0005886">
    <property type="term" value="C:plasma membrane"/>
    <property type="evidence" value="ECO:0007669"/>
    <property type="project" value="TreeGrafter"/>
</dbReference>
<comment type="subcellular location">
    <subcellularLocation>
        <location evidence="1">Membrane</location>
        <topology evidence="1">Multi-pass membrane protein</topology>
    </subcellularLocation>
</comment>
<evidence type="ECO:0000256" key="5">
    <source>
        <dbReference type="SAM" id="Phobius"/>
    </source>
</evidence>
<evidence type="ECO:0000256" key="4">
    <source>
        <dbReference type="ARBA" id="ARBA00023136"/>
    </source>
</evidence>
<evidence type="ECO:0000256" key="2">
    <source>
        <dbReference type="ARBA" id="ARBA00022692"/>
    </source>
</evidence>
<feature type="transmembrane region" description="Helical" evidence="5">
    <location>
        <begin position="178"/>
        <end position="200"/>
    </location>
</feature>
<sequence>MQDTTSSAVADGPIASEKPYLEAKKVKEVQTTAHVVASSEADILVVDWEENDPENPRNWPGGNKWATTILVSCFCFISPLSSSMIAPASEKMAEDIHIEGDFVRNLSAWSNDLDTRSIWAIITGSTKRTSRPIYYTSSIKHVVSRYDFLLAQPLTTIHLIHVAWNLACGFAQNTGQIVAFRLLSGLGGSAPFSIGGAVIADLFEPSQRGKAIAMYSVAPLLGPVVGPIAGGWIAQRSTWRWVFWSASAVDFVIMLESSSFVKASDFFVDLPFDFLISSCKAYAPVLLERRAKKIKAKFSQEGDSTYSDVRTPYQDKNRNLKTVIGRALGRPFVMLATEPILMVMGLWMIFIYGLISTVLLVTVPDVFTGVYEQGPGIASLHYIAYGLGVGIANQVNAQTLDGLYKYFTAKHGGHGRPEYRTPGMFPASIFQPVGLLIYGWTVQHRVHWIAPDIGLFFAGAGIILAYQCVQSYVIDVFSLYSASALATMTCLRSLAGFGFPIFAPAMYDSLGYGKGNTVLAAISIAIGGPIPWILWYYGEAIRKKSRFVDRNM</sequence>
<dbReference type="AlphaFoldDB" id="A0A8H5GT21"/>
<dbReference type="InterPro" id="IPR036259">
    <property type="entry name" value="MFS_trans_sf"/>
</dbReference>
<dbReference type="EMBL" id="JAACJM010000011">
    <property type="protein sequence ID" value="KAF5370375.1"/>
    <property type="molecule type" value="Genomic_DNA"/>
</dbReference>
<keyword evidence="4 5" id="KW-0472">Membrane</keyword>
<evidence type="ECO:0000313" key="8">
    <source>
        <dbReference type="Proteomes" id="UP000559256"/>
    </source>
</evidence>
<gene>
    <name evidence="7" type="ORF">D9758_006899</name>
</gene>
<dbReference type="InterPro" id="IPR020846">
    <property type="entry name" value="MFS_dom"/>
</dbReference>